<proteinExistence type="inferred from homology"/>
<dbReference type="InterPro" id="IPR011822">
    <property type="entry name" value="MetH"/>
</dbReference>
<keyword evidence="31" id="KW-1185">Reference proteome</keyword>
<reference evidence="30 31" key="1">
    <citation type="submission" date="2019-02" db="EMBL/GenBank/DDBJ databases">
        <title>Deep-cultivation of Planctomycetes and their phenomic and genomic characterization uncovers novel biology.</title>
        <authorList>
            <person name="Wiegand S."/>
            <person name="Jogler M."/>
            <person name="Boedeker C."/>
            <person name="Pinto D."/>
            <person name="Vollmers J."/>
            <person name="Rivas-Marin E."/>
            <person name="Kohn T."/>
            <person name="Peeters S.H."/>
            <person name="Heuer A."/>
            <person name="Rast P."/>
            <person name="Oberbeckmann S."/>
            <person name="Bunk B."/>
            <person name="Jeske O."/>
            <person name="Meyerdierks A."/>
            <person name="Storesund J.E."/>
            <person name="Kallscheuer N."/>
            <person name="Luecker S."/>
            <person name="Lage O.M."/>
            <person name="Pohl T."/>
            <person name="Merkel B.J."/>
            <person name="Hornburger P."/>
            <person name="Mueller R.-W."/>
            <person name="Bruemmer F."/>
            <person name="Labrenz M."/>
            <person name="Spormann A.M."/>
            <person name="Op den Camp H."/>
            <person name="Overmann J."/>
            <person name="Amann R."/>
            <person name="Jetten M.S.M."/>
            <person name="Mascher T."/>
            <person name="Medema M.H."/>
            <person name="Devos D.P."/>
            <person name="Kaster A.-K."/>
            <person name="Ovreas L."/>
            <person name="Rohde M."/>
            <person name="Galperin M.Y."/>
            <person name="Jogler C."/>
        </authorList>
    </citation>
    <scope>NUCLEOTIDE SEQUENCE [LARGE SCALE GENOMIC DNA]</scope>
    <source>
        <strain evidence="30 31">Poly30</strain>
    </source>
</reference>
<comment type="cofactor">
    <cofactor evidence="2 21 24">
        <name>Zn(2+)</name>
        <dbReference type="ChEBI" id="CHEBI:29105"/>
    </cofactor>
</comment>
<sequence length="1257" mass="137971">MTLISKRTTTLAAASAERARFDDILAKRLLVLDGAMGTMMQKKGLEEADYRGTRFEDATAHLKGNHDLLSITRPDVLRSVHDAFFAAGADIIETNTFSATRIAQAEYGLEDAAREINLAAARIARESADAWTLQTPDQPRFVAGAVGPTSKTLSLSERVDEPAFRSITFEELKAAYKEQAIALLEGGVDLLLVETIFDTLNSKAAIVAIDEACTDFGRRPPLMLSVAITDASGRTLSGQTVDAFWNSVAHAQPLSVGVNCSLGARDMRPYVQELSRVAPCYVSSYPNAGLPNAFGEYDEAPETTGKLVTEFAESGIVDIVGGCCGTTPEHIAKIAEGARRVSEDTGPRRDRTGARELRERKAFFSGLETLAVDEDTNFLMVGERTNVTGSARFRQLITANDYEGALSVALDQVRSGANVIDVNMDEGMLDSEHAMTTFLNLIATEPEISRVPIMIDSSKWTVIQAGLRCLQGKGIVNSISLKEGEADFLGKAREIRSFGAGVVVMAFDEDGQAAEADRKVAICKRSYDLLVDEVGFEPKDIIFDPNILAIGTGIEEHANYGAAFIEATAEIKRQCPGAKISGGVSNLSFSFRGNNVVREAIHSAFLYHAIRAGMDMGIVNAGMIQVYEDIPKELLTRVEDLIFNRRADATERLMEHAATITGGGKVREVDLSWREAAVQKRLEHALVHGIVDYIEADTEEARTQYARPLEVIEGPLMDGMRVVGDLFGAGKMFLPQVVKSARAMKKAVAVLEPYIEEEKAQLLAAGGGAQGDQPEKKSGGVVVMATVKGDVHDIGKNIVGVVLGCNNYEVIDMGVMVPCDKILEKAREVDADMIGLSGLITPSLDEMVFVAKEMQREGFEIPLLIGGATTSPQHTAVKIAPNYSHPVLHVHDASRSVNVVSDLLDEERRVTTDAANREKQNKIRETWKLRQERPLLSHERAVENRQTHAWAPEEVSRPSFTGRRIVRDIPLTELVPLIDWTMFFLAWELKGKYPQILDDPKQGEAARELFENATAILKTIVDNDSLQAEAVYGFWPAWTEGEDVVLGDPDSRTTETARFPMLRQQQVHPDDRPNKSLADLVAPKDVAVEDHLGLFNVAVHGADVLAAKFEKEGNDYDAIIVKALADRLAEASAEWTHRRARIDWGYEREDDFAVKDLLNEDFRGIRPAFGYPACPDHSQKPLHFELLQANEIGCALTDHMAMTPAASISGFYFGHPEAKYFGVGRIDKDQVEDYAKRADLPVETAEKWLAPWLAYDI</sequence>
<evidence type="ECO:0000256" key="8">
    <source>
        <dbReference type="ARBA" id="ARBA00022603"/>
    </source>
</evidence>
<evidence type="ECO:0000313" key="30">
    <source>
        <dbReference type="EMBL" id="QDV05584.1"/>
    </source>
</evidence>
<evidence type="ECO:0000256" key="2">
    <source>
        <dbReference type="ARBA" id="ARBA00001947"/>
    </source>
</evidence>
<dbReference type="PROSITE" id="PS51332">
    <property type="entry name" value="B12_BINDING"/>
    <property type="match status" value="1"/>
</dbReference>
<keyword evidence="17 21" id="KW-0170">Cobalt</keyword>
<keyword evidence="15 21" id="KW-0862">Zinc</keyword>
<dbReference type="FunFam" id="3.20.20.330:FF:000001">
    <property type="entry name" value="Methionine synthase"/>
    <property type="match status" value="1"/>
</dbReference>
<feature type="binding site" evidence="23">
    <location>
        <position position="979"/>
    </location>
    <ligand>
        <name>S-adenosyl-L-methionine</name>
        <dbReference type="ChEBI" id="CHEBI:59789"/>
    </ligand>
</feature>
<evidence type="ECO:0000256" key="4">
    <source>
        <dbReference type="ARBA" id="ARBA00005178"/>
    </source>
</evidence>
<dbReference type="InterPro" id="IPR036594">
    <property type="entry name" value="Meth_synthase_dom"/>
</dbReference>
<dbReference type="GO" id="GO:0050667">
    <property type="term" value="P:homocysteine metabolic process"/>
    <property type="evidence" value="ECO:0007669"/>
    <property type="project" value="TreeGrafter"/>
</dbReference>
<dbReference type="InterPro" id="IPR011005">
    <property type="entry name" value="Dihydropteroate_synth-like_sf"/>
</dbReference>
<dbReference type="InterPro" id="IPR006158">
    <property type="entry name" value="Cobalamin-bd"/>
</dbReference>
<feature type="binding site" evidence="23">
    <location>
        <position position="713"/>
    </location>
    <ligand>
        <name>methylcob(III)alamin</name>
        <dbReference type="ChEBI" id="CHEBI:28115"/>
    </ligand>
</feature>
<feature type="binding site" evidence="23">
    <location>
        <position position="837"/>
    </location>
    <ligand>
        <name>methylcob(III)alamin</name>
        <dbReference type="ChEBI" id="CHEBI:28115"/>
    </ligand>
</feature>
<dbReference type="EC" id="2.1.1.13" evidence="6 20"/>
<dbReference type="Gene3D" id="3.10.196.10">
    <property type="entry name" value="Vitamin B12-dependent methionine synthase, activation domain"/>
    <property type="match status" value="1"/>
</dbReference>
<dbReference type="PIRSF" id="PIRSF000381">
    <property type="entry name" value="MetH"/>
    <property type="match status" value="1"/>
</dbReference>
<feature type="domain" description="Hcy-binding" evidence="25">
    <location>
        <begin position="18"/>
        <end position="338"/>
    </location>
</feature>
<evidence type="ECO:0000259" key="25">
    <source>
        <dbReference type="PROSITE" id="PS50970"/>
    </source>
</evidence>
<keyword evidence="8 21" id="KW-0489">Methyltransferase</keyword>
<feature type="binding site" evidence="22 24">
    <location>
        <position position="260"/>
    </location>
    <ligand>
        <name>Zn(2+)</name>
        <dbReference type="ChEBI" id="CHEBI:29105"/>
    </ligand>
</feature>
<feature type="binding site" evidence="23">
    <location>
        <begin position="789"/>
        <end position="793"/>
    </location>
    <ligand>
        <name>methylcob(III)alamin</name>
        <dbReference type="ChEBI" id="CHEBI:28115"/>
    </ligand>
</feature>
<evidence type="ECO:0000256" key="14">
    <source>
        <dbReference type="ARBA" id="ARBA00022737"/>
    </source>
</evidence>
<dbReference type="GO" id="GO:0032259">
    <property type="term" value="P:methylation"/>
    <property type="evidence" value="ECO:0007669"/>
    <property type="project" value="UniProtKB-KW"/>
</dbReference>
<dbReference type="Pfam" id="PF02607">
    <property type="entry name" value="B12-binding_2"/>
    <property type="match status" value="1"/>
</dbReference>
<dbReference type="FunFam" id="3.40.50.280:FF:000001">
    <property type="entry name" value="Methionine synthase"/>
    <property type="match status" value="1"/>
</dbReference>
<dbReference type="GO" id="GO:0031419">
    <property type="term" value="F:cobalamin binding"/>
    <property type="evidence" value="ECO:0007669"/>
    <property type="project" value="UniProtKB-UniRule"/>
</dbReference>
<dbReference type="Proteomes" id="UP000320390">
    <property type="component" value="Chromosome"/>
</dbReference>
<keyword evidence="16 21" id="KW-0486">Methionine biosynthesis</keyword>
<evidence type="ECO:0000259" key="29">
    <source>
        <dbReference type="PROSITE" id="PS51337"/>
    </source>
</evidence>
<feature type="binding site" evidence="23">
    <location>
        <position position="1166"/>
    </location>
    <ligand>
        <name>S-adenosyl-L-methionine</name>
        <dbReference type="ChEBI" id="CHEBI:59789"/>
    </ligand>
</feature>
<dbReference type="NCBIfam" id="NF007024">
    <property type="entry name" value="PRK09490.1"/>
    <property type="match status" value="1"/>
</dbReference>
<dbReference type="InterPro" id="IPR000489">
    <property type="entry name" value="Pterin-binding_dom"/>
</dbReference>
<organism evidence="30 31">
    <name type="scientific">Saltatorellus ferox</name>
    <dbReference type="NCBI Taxonomy" id="2528018"/>
    <lineage>
        <taxon>Bacteria</taxon>
        <taxon>Pseudomonadati</taxon>
        <taxon>Planctomycetota</taxon>
        <taxon>Planctomycetia</taxon>
        <taxon>Planctomycetia incertae sedis</taxon>
        <taxon>Saltatorellus</taxon>
    </lineage>
</organism>
<dbReference type="Gene3D" id="3.20.20.20">
    <property type="entry name" value="Dihydropteroate synthase-like"/>
    <property type="match status" value="1"/>
</dbReference>
<dbReference type="RefSeq" id="WP_145195009.1">
    <property type="nucleotide sequence ID" value="NZ_CP036434.1"/>
</dbReference>
<dbReference type="SMART" id="SM01018">
    <property type="entry name" value="B12-binding_2"/>
    <property type="match status" value="1"/>
</dbReference>
<dbReference type="NCBIfam" id="TIGR02082">
    <property type="entry name" value="metH"/>
    <property type="match status" value="1"/>
</dbReference>
<feature type="domain" description="Pterin-binding" evidence="26">
    <location>
        <begin position="378"/>
        <end position="639"/>
    </location>
</feature>
<evidence type="ECO:0000256" key="17">
    <source>
        <dbReference type="ARBA" id="ARBA00023285"/>
    </source>
</evidence>
<evidence type="ECO:0000256" key="13">
    <source>
        <dbReference type="ARBA" id="ARBA00022723"/>
    </source>
</evidence>
<feature type="domain" description="B12-binding" evidence="28">
    <location>
        <begin position="779"/>
        <end position="914"/>
    </location>
</feature>
<dbReference type="PANTHER" id="PTHR45833:SF1">
    <property type="entry name" value="METHIONINE SYNTHASE"/>
    <property type="match status" value="1"/>
</dbReference>
<evidence type="ECO:0000256" key="15">
    <source>
        <dbReference type="ARBA" id="ARBA00022833"/>
    </source>
</evidence>
<dbReference type="Pfam" id="PF00809">
    <property type="entry name" value="Pterin_bind"/>
    <property type="match status" value="1"/>
</dbReference>
<feature type="binding site" evidence="23">
    <location>
        <position position="841"/>
    </location>
    <ligand>
        <name>methylcob(III)alamin</name>
        <dbReference type="ChEBI" id="CHEBI:28115"/>
    </ligand>
</feature>
<dbReference type="SUPFAM" id="SSF51717">
    <property type="entry name" value="Dihydropteroate synthetase-like"/>
    <property type="match status" value="1"/>
</dbReference>
<dbReference type="InterPro" id="IPR050554">
    <property type="entry name" value="Met_Synthase/Corrinoid"/>
</dbReference>
<dbReference type="EMBL" id="CP036434">
    <property type="protein sequence ID" value="QDV05584.1"/>
    <property type="molecule type" value="Genomic_DNA"/>
</dbReference>
<evidence type="ECO:0000256" key="3">
    <source>
        <dbReference type="ARBA" id="ARBA00001956"/>
    </source>
</evidence>
<evidence type="ECO:0000313" key="31">
    <source>
        <dbReference type="Proteomes" id="UP000320390"/>
    </source>
</evidence>
<dbReference type="FunFam" id="1.10.1240.10:FF:000001">
    <property type="entry name" value="Methionine synthase"/>
    <property type="match status" value="1"/>
</dbReference>
<comment type="pathway">
    <text evidence="4 21">Amino-acid biosynthesis; L-methionine biosynthesis via de novo pathway; L-methionine from L-homocysteine (MetH route): step 1/1.</text>
</comment>
<dbReference type="PROSITE" id="PS51337">
    <property type="entry name" value="B12_BINDING_NTER"/>
    <property type="match status" value="1"/>
</dbReference>
<dbReference type="UniPathway" id="UPA00051">
    <property type="reaction ID" value="UER00081"/>
</dbReference>
<evidence type="ECO:0000256" key="6">
    <source>
        <dbReference type="ARBA" id="ARBA00012032"/>
    </source>
</evidence>
<name>A0A518ENC7_9BACT</name>
<evidence type="ECO:0000256" key="20">
    <source>
        <dbReference type="NCBIfam" id="TIGR02082"/>
    </source>
</evidence>
<dbReference type="FunFam" id="3.20.20.20:FF:000002">
    <property type="entry name" value="Methionine synthase"/>
    <property type="match status" value="1"/>
</dbReference>
<dbReference type="Gene3D" id="3.40.50.280">
    <property type="entry name" value="Cobalamin-binding domain"/>
    <property type="match status" value="1"/>
</dbReference>
<evidence type="ECO:0000259" key="26">
    <source>
        <dbReference type="PROSITE" id="PS50972"/>
    </source>
</evidence>
<dbReference type="InterPro" id="IPR003759">
    <property type="entry name" value="Cbl-bd_cap"/>
</dbReference>
<feature type="binding site" evidence="22 24">
    <location>
        <position position="323"/>
    </location>
    <ligand>
        <name>Zn(2+)</name>
        <dbReference type="ChEBI" id="CHEBI:29105"/>
    </ligand>
</feature>
<keyword evidence="9 21" id="KW-0028">Amino-acid biosynthesis</keyword>
<dbReference type="PROSITE" id="PS50974">
    <property type="entry name" value="ADOMET_ACTIVATION"/>
    <property type="match status" value="1"/>
</dbReference>
<dbReference type="PANTHER" id="PTHR45833">
    <property type="entry name" value="METHIONINE SYNTHASE"/>
    <property type="match status" value="1"/>
</dbReference>
<evidence type="ECO:0000256" key="16">
    <source>
        <dbReference type="ARBA" id="ARBA00023167"/>
    </source>
</evidence>
<feature type="domain" description="AdoMet activation" evidence="27">
    <location>
        <begin position="929"/>
        <end position="1257"/>
    </location>
</feature>
<feature type="binding site" evidence="22 24">
    <location>
        <position position="324"/>
    </location>
    <ligand>
        <name>Zn(2+)</name>
        <dbReference type="ChEBI" id="CHEBI:29105"/>
    </ligand>
</feature>
<dbReference type="InterPro" id="IPR036724">
    <property type="entry name" value="Cobalamin-bd_sf"/>
</dbReference>
<dbReference type="GO" id="GO:0008705">
    <property type="term" value="F:methionine synthase activity"/>
    <property type="evidence" value="ECO:0007669"/>
    <property type="project" value="UniProtKB-UniRule"/>
</dbReference>
<evidence type="ECO:0000256" key="7">
    <source>
        <dbReference type="ARBA" id="ARBA00013998"/>
    </source>
</evidence>
<evidence type="ECO:0000256" key="19">
    <source>
        <dbReference type="ARBA" id="ARBA00031040"/>
    </source>
</evidence>
<dbReference type="CDD" id="cd00740">
    <property type="entry name" value="MeTr"/>
    <property type="match status" value="1"/>
</dbReference>
<dbReference type="SUPFAM" id="SSF52242">
    <property type="entry name" value="Cobalamin (vitamin B12)-binding domain"/>
    <property type="match status" value="1"/>
</dbReference>
<evidence type="ECO:0000256" key="1">
    <source>
        <dbReference type="ARBA" id="ARBA00001700"/>
    </source>
</evidence>
<dbReference type="Gene3D" id="3.20.20.330">
    <property type="entry name" value="Homocysteine-binding-like domain"/>
    <property type="match status" value="1"/>
</dbReference>
<evidence type="ECO:0000256" key="21">
    <source>
        <dbReference type="PIRNR" id="PIRNR000381"/>
    </source>
</evidence>
<dbReference type="SUPFAM" id="SSF47644">
    <property type="entry name" value="Methionine synthase domain"/>
    <property type="match status" value="1"/>
</dbReference>
<evidence type="ECO:0000256" key="9">
    <source>
        <dbReference type="ARBA" id="ARBA00022605"/>
    </source>
</evidence>
<dbReference type="InterPro" id="IPR037010">
    <property type="entry name" value="VitB12-dep_Met_synth_activ_sf"/>
</dbReference>
<feature type="binding site" description="axial binding residue" evidence="22">
    <location>
        <position position="792"/>
    </location>
    <ligand>
        <name>methylcob(III)alamin</name>
        <dbReference type="ChEBI" id="CHEBI:28115"/>
    </ligand>
    <ligandPart>
        <name>Co</name>
        <dbReference type="ChEBI" id="CHEBI:27638"/>
    </ligandPart>
</feature>
<feature type="binding site" evidence="23">
    <location>
        <begin position="1220"/>
        <end position="1221"/>
    </location>
    <ligand>
        <name>S-adenosyl-L-methionine</name>
        <dbReference type="ChEBI" id="CHEBI:59789"/>
    </ligand>
</feature>
<keyword evidence="12 21" id="KW-0949">S-adenosyl-L-methionine</keyword>
<protein>
    <recommendedName>
        <fullName evidence="7 20">Methionine synthase</fullName>
        <ecNumber evidence="6 20">2.1.1.13</ecNumber>
    </recommendedName>
    <alternativeName>
        <fullName evidence="19 21">5-methyltetrahydrofolate--homocysteine methyltransferase</fullName>
    </alternativeName>
</protein>
<evidence type="ECO:0000256" key="24">
    <source>
        <dbReference type="PROSITE-ProRule" id="PRU00333"/>
    </source>
</evidence>
<dbReference type="InterPro" id="IPR033706">
    <property type="entry name" value="Met_synthase_B12-bd"/>
</dbReference>
<comment type="cofactor">
    <cofactor evidence="3 21 22">
        <name>methylcob(III)alamin</name>
        <dbReference type="ChEBI" id="CHEBI:28115"/>
    </cofactor>
</comment>
<dbReference type="Pfam" id="PF02965">
    <property type="entry name" value="Met_synt_B12"/>
    <property type="match status" value="1"/>
</dbReference>
<evidence type="ECO:0000259" key="28">
    <source>
        <dbReference type="PROSITE" id="PS51332"/>
    </source>
</evidence>
<dbReference type="Gene3D" id="1.10.1240.10">
    <property type="entry name" value="Methionine synthase domain"/>
    <property type="match status" value="1"/>
</dbReference>
<dbReference type="GO" id="GO:0005829">
    <property type="term" value="C:cytosol"/>
    <property type="evidence" value="ECO:0007669"/>
    <property type="project" value="TreeGrafter"/>
</dbReference>
<comment type="domain">
    <text evidence="21">Modular enzyme with four functionally distinct domains. The isolated Hcy-binding domain catalyzes methyl transfer from free methylcobalamin to homocysteine. The Hcy-binding domain in association with the pterin-binding domain catalyzes the methylation of cob(I)alamin by methyltetrahydrofolate and the methylation of homocysteine. The B12-binding domain binds the cofactor. The AdoMet activation domain binds S-adenosyl-L-methionine. Under aerobic conditions cob(I)alamin can be converted to inactive cob(II)alamin. Reductive methylation by S-adenosyl-L-methionine and flavodoxin regenerates methylcobalamin.</text>
</comment>
<comment type="catalytic activity">
    <reaction evidence="1 21">
        <text>(6S)-5-methyl-5,6,7,8-tetrahydrofolate + L-homocysteine = (6S)-5,6,7,8-tetrahydrofolate + L-methionine</text>
        <dbReference type="Rhea" id="RHEA:11172"/>
        <dbReference type="ChEBI" id="CHEBI:18608"/>
        <dbReference type="ChEBI" id="CHEBI:57453"/>
        <dbReference type="ChEBI" id="CHEBI:57844"/>
        <dbReference type="ChEBI" id="CHEBI:58199"/>
        <dbReference type="EC" id="2.1.1.13"/>
    </reaction>
</comment>
<dbReference type="CDD" id="cd02069">
    <property type="entry name" value="methionine_synthase_B12_BD"/>
    <property type="match status" value="1"/>
</dbReference>
<evidence type="ECO:0000256" key="10">
    <source>
        <dbReference type="ARBA" id="ARBA00022628"/>
    </source>
</evidence>
<dbReference type="SUPFAM" id="SSF56507">
    <property type="entry name" value="Methionine synthase activation domain-like"/>
    <property type="match status" value="1"/>
</dbReference>
<comment type="function">
    <text evidence="18 21">Catalyzes the transfer of a methyl group from methyl-cobalamin to homocysteine, yielding enzyme-bound cob(I)alamin and methionine. Subsequently, remethylates the cofactor using methyltetrahydrofolate.</text>
</comment>
<evidence type="ECO:0000256" key="12">
    <source>
        <dbReference type="ARBA" id="ARBA00022691"/>
    </source>
</evidence>
<dbReference type="GO" id="GO:0046653">
    <property type="term" value="P:tetrahydrofolate metabolic process"/>
    <property type="evidence" value="ECO:0007669"/>
    <property type="project" value="TreeGrafter"/>
</dbReference>
<feature type="binding site" evidence="23">
    <location>
        <position position="893"/>
    </location>
    <ligand>
        <name>methylcob(III)alamin</name>
        <dbReference type="ChEBI" id="CHEBI:28115"/>
    </ligand>
</feature>
<dbReference type="InterPro" id="IPR003726">
    <property type="entry name" value="HCY_dom"/>
</dbReference>
<dbReference type="AlphaFoldDB" id="A0A518ENC7"/>
<feature type="domain" description="B12-binding N-terminal" evidence="29">
    <location>
        <begin position="669"/>
        <end position="763"/>
    </location>
</feature>
<evidence type="ECO:0000256" key="5">
    <source>
        <dbReference type="ARBA" id="ARBA00010398"/>
    </source>
</evidence>
<dbReference type="PROSITE" id="PS50970">
    <property type="entry name" value="HCY"/>
    <property type="match status" value="1"/>
</dbReference>
<dbReference type="OrthoDB" id="9803687at2"/>
<gene>
    <name evidence="30" type="primary">metH</name>
    <name evidence="30" type="ORF">Poly30_10820</name>
</gene>
<evidence type="ECO:0000259" key="27">
    <source>
        <dbReference type="PROSITE" id="PS50974"/>
    </source>
</evidence>
<dbReference type="Gene3D" id="1.10.288.10">
    <property type="entry name" value="Cobalamin-dependent Methionine Synthase, domain 2"/>
    <property type="match status" value="1"/>
</dbReference>
<dbReference type="InterPro" id="IPR036589">
    <property type="entry name" value="HCY_dom_sf"/>
</dbReference>
<dbReference type="InterPro" id="IPR004223">
    <property type="entry name" value="VitB12-dep_Met_synth_activ_dom"/>
</dbReference>
<dbReference type="Pfam" id="PF02310">
    <property type="entry name" value="B12-binding"/>
    <property type="match status" value="1"/>
</dbReference>
<evidence type="ECO:0000256" key="22">
    <source>
        <dbReference type="PIRSR" id="PIRSR000381-1"/>
    </source>
</evidence>
<evidence type="ECO:0000256" key="23">
    <source>
        <dbReference type="PIRSR" id="PIRSR000381-2"/>
    </source>
</evidence>
<evidence type="ECO:0000256" key="18">
    <source>
        <dbReference type="ARBA" id="ARBA00025552"/>
    </source>
</evidence>
<dbReference type="GO" id="GO:0008270">
    <property type="term" value="F:zinc ion binding"/>
    <property type="evidence" value="ECO:0007669"/>
    <property type="project" value="UniProtKB-UniRule"/>
</dbReference>
<dbReference type="PROSITE" id="PS50972">
    <property type="entry name" value="PTERIN_BINDING"/>
    <property type="match status" value="1"/>
</dbReference>
<keyword evidence="11 21" id="KW-0808">Transferase</keyword>
<comment type="similarity">
    <text evidence="5">Belongs to the vitamin-B12 dependent methionine synthase family.</text>
</comment>
<dbReference type="SUPFAM" id="SSF82282">
    <property type="entry name" value="Homocysteine S-methyltransferase"/>
    <property type="match status" value="1"/>
</dbReference>
<dbReference type="Pfam" id="PF02574">
    <property type="entry name" value="S-methyl_trans"/>
    <property type="match status" value="1"/>
</dbReference>
<keyword evidence="14" id="KW-0677">Repeat</keyword>
<keyword evidence="10 21" id="KW-0846">Cobalamin</keyword>
<evidence type="ECO:0000256" key="11">
    <source>
        <dbReference type="ARBA" id="ARBA00022679"/>
    </source>
</evidence>
<accession>A0A518ENC7</accession>
<keyword evidence="13 21" id="KW-0479">Metal-binding</keyword>